<dbReference type="EMBL" id="HG937693">
    <property type="protein sequence ID" value="CDP34490.1"/>
    <property type="molecule type" value="Genomic_DNA"/>
</dbReference>
<dbReference type="Gene3D" id="2.130.10.10">
    <property type="entry name" value="YVTN repeat-like/Quinoprotein amine dehydrogenase"/>
    <property type="match status" value="1"/>
</dbReference>
<feature type="domain" description="VPS8-like TPR-like repeats" evidence="4">
    <location>
        <begin position="1381"/>
        <end position="1469"/>
    </location>
</feature>
<dbReference type="Pfam" id="PF23413">
    <property type="entry name" value="zf_RING_Vps8_fungal"/>
    <property type="match status" value="1"/>
</dbReference>
<feature type="domain" description="Vacuolar protein sorting-associated protein 8 central" evidence="3">
    <location>
        <begin position="784"/>
        <end position="985"/>
    </location>
</feature>
<dbReference type="GO" id="GO:0005770">
    <property type="term" value="C:late endosome"/>
    <property type="evidence" value="ECO:0007669"/>
    <property type="project" value="TreeGrafter"/>
</dbReference>
<evidence type="ECO:0000259" key="4">
    <source>
        <dbReference type="Pfam" id="PF25066"/>
    </source>
</evidence>
<evidence type="ECO:0000313" key="5">
    <source>
        <dbReference type="EMBL" id="CDP34490.1"/>
    </source>
</evidence>
<dbReference type="SUPFAM" id="SSF50978">
    <property type="entry name" value="WD40 repeat-like"/>
    <property type="match status" value="1"/>
</dbReference>
<proteinExistence type="inferred from homology"/>
<dbReference type="InterPro" id="IPR045111">
    <property type="entry name" value="Vps41/Vps8"/>
</dbReference>
<dbReference type="GO" id="GO:0034058">
    <property type="term" value="P:endosomal vesicle fusion"/>
    <property type="evidence" value="ECO:0007669"/>
    <property type="project" value="TreeGrafter"/>
</dbReference>
<organism evidence="5">
    <name type="scientific">Blastobotrys adeninivorans</name>
    <name type="common">Yeast</name>
    <name type="synonym">Arxula adeninivorans</name>
    <dbReference type="NCBI Taxonomy" id="409370"/>
    <lineage>
        <taxon>Eukaryota</taxon>
        <taxon>Fungi</taxon>
        <taxon>Dikarya</taxon>
        <taxon>Ascomycota</taxon>
        <taxon>Saccharomycotina</taxon>
        <taxon>Dipodascomycetes</taxon>
        <taxon>Dipodascales</taxon>
        <taxon>Trichomonascaceae</taxon>
        <taxon>Blastobotrys</taxon>
    </lineage>
</organism>
<reference evidence="5" key="1">
    <citation type="submission" date="2014-02" db="EMBL/GenBank/DDBJ databases">
        <authorList>
            <person name="Genoscope - CEA"/>
        </authorList>
    </citation>
    <scope>NUCLEOTIDE SEQUENCE</scope>
    <source>
        <strain evidence="5">LS3</strain>
    </source>
</reference>
<dbReference type="InterPro" id="IPR059070">
    <property type="entry name" value="TPR_VPS8_2"/>
</dbReference>
<dbReference type="InterPro" id="IPR036322">
    <property type="entry name" value="WD40_repeat_dom_sf"/>
</dbReference>
<dbReference type="PANTHER" id="PTHR12616">
    <property type="entry name" value="VACUOLAR PROTEIN SORTING VPS41"/>
    <property type="match status" value="1"/>
</dbReference>
<dbReference type="Pfam" id="PF12816">
    <property type="entry name" value="TPR_Vps8"/>
    <property type="match status" value="1"/>
</dbReference>
<sequence>MLSEEPPATACVPEPPTSHEVAYTYIYNGVRSVAYSEERSYIEWHWLWMPENRRRNDMERPEIGDTKDSPFDRAQEGPGQDEEPNVNGQKEEIGQVSTVLPRFYGPRANNDNDKDNDDNDDNENSVMSAVDYDDSTDDNSSVMVQSDRSDRSGGDEVDSLPSTQHSRRPSVSSIDSAGTGIASPNGRLRTPVPKRTNLLSPSSFFSPSPANAIGSDTPEGSLHTMDRRFKTRLNQLMEIHQRAHKRDSSMGHYSVATSDSDILEPSNGSEIVRWAKLRKLSSQLYSESTVGARGMPTVVLPAAAIIVGTSHGIALVFDHNQNLRHAIGEKYKATASLGSVTSLALTADQTFVALGYSSGHITVWDLAKNTSNPILHISPTKKEALKTSESASGHLERSAIIHLGFGGKSHRSIISGDANGVVFAHKAVRSFVGYSVRTIRVLGRYPLKQKRPTSLLAMSTLPLGTLAQVTDELNIVAVMTPHTMAIISTVPFPQTEFKVNKPKSISTVTGLSGCMAWYPAMRIGSVASAVPKLAYCWSNVLTIIELHSRRDPVTDGPTLSFKYKGQYAGEETFVAVQWINGQTAILVTITQRLIVLNTASMTVAGVIDLLDKHVMHMDYFSSILRDLSTTQHDGEEAQPLVVADAFYNSIRVYKGRVFLLGNYEFVVGSLTNWADRLLDVMETGDYVRAIQLATGYYLGQEDPVTLGLPSNPQERKAVVKGNLQDMILASLRYTLHPETTRDSPKRDFVAEVLDACFAACDAVEFGDNLGKIYDCFESSEFKPVFFEKLESYILDGTVNSLPPDLVKELISYYAESMDGTNVLEQIICSLDTSTLDLDMTLGLCVKYHLREAYAYIWNWAFLDFVGPLAEFILMIRQITEVNGYSNLVEKERLVEEAERVFPYLSYILTGRVYPTGLLISDESQAIEARKQVFNFLLSPEPASFPELPSNETIERTHSMDNEYPYIYALLGFDSASFFAAMNEAFEDPFLNDDESGTSVNRQLIMNILMEVSRKEHPIGEVKFYLNLFIARNYPKYTQFLILPGTILSQVLEELCYQAQGDTKVEAELAIESLLSAYKPPNLETLTQLLYEMKIYSVLQFIFRTEKRYASYLQVTLDWYKDDKSAGKGFEVIRVLKDCLLHSQKKKARDHAAIEDLVVKNFELLSSIDPERFAETVHKHLPHLQEKIFDLTSNEDLQYYYLRRLFGLINERDANLPTISTRNRYLVLLAKRRQSEEMHKILQNVFTGENDVSLPAVVDDLIDNEAVDILAILLQRQHRYSEAMIYLIDQILVLNSKYDGTDTGTTESKESVGKELERHVKISVSICQEAEDYLSDESKYDSLNDRASMVGDDRPMQEKLWTRLLETLVDIKTSSDDGLKTDLLQSSLTALIEHVGSGPARTEHNSMLLNVFRAILYPKKTKKARDIGTSRPIFNELFSAFNYQYTMLEVAKKLLDKDSFQTMIELMEIRKMGWRSSRSGECEGCGLKVTGVGIDAEWLYSAWEQWIEKRPTKDLSKAFASDNDEGLLMVFNCGHTFHVSCLKNFGIRSKNDLKCLVCDSNE</sequence>
<feature type="region of interest" description="Disordered" evidence="2">
    <location>
        <begin position="53"/>
        <end position="223"/>
    </location>
</feature>
<protein>
    <submittedName>
        <fullName evidence="5">ARAD1C13640p</fullName>
    </submittedName>
</protein>
<evidence type="ECO:0000256" key="1">
    <source>
        <dbReference type="ARBA" id="ARBA00009422"/>
    </source>
</evidence>
<dbReference type="Pfam" id="PF25066">
    <property type="entry name" value="TPR_VPS8_2"/>
    <property type="match status" value="1"/>
</dbReference>
<gene>
    <name evidence="5" type="ORF">GNLVRS02_ARAD1C13640g</name>
</gene>
<dbReference type="PhylomeDB" id="A0A060T039"/>
<dbReference type="GO" id="GO:0006623">
    <property type="term" value="P:protein targeting to vacuole"/>
    <property type="evidence" value="ECO:0007669"/>
    <property type="project" value="InterPro"/>
</dbReference>
<dbReference type="InterPro" id="IPR025941">
    <property type="entry name" value="Vps8_central_dom"/>
</dbReference>
<comment type="similarity">
    <text evidence="1">Belongs to the VPS8 family.</text>
</comment>
<feature type="compositionally biased region" description="Basic and acidic residues" evidence="2">
    <location>
        <begin position="53"/>
        <end position="75"/>
    </location>
</feature>
<feature type="compositionally biased region" description="Polar residues" evidence="2">
    <location>
        <begin position="160"/>
        <end position="176"/>
    </location>
</feature>
<dbReference type="Pfam" id="PF23410">
    <property type="entry name" value="Beta-prop_VPS8"/>
    <property type="match status" value="1"/>
</dbReference>
<name>A0A060T039_BLAAD</name>
<accession>A0A060T039</accession>
<evidence type="ECO:0000256" key="2">
    <source>
        <dbReference type="SAM" id="MobiDB-lite"/>
    </source>
</evidence>
<feature type="compositionally biased region" description="Low complexity" evidence="2">
    <location>
        <begin position="200"/>
        <end position="209"/>
    </location>
</feature>
<dbReference type="InterPro" id="IPR015943">
    <property type="entry name" value="WD40/YVTN_repeat-like_dom_sf"/>
</dbReference>
<evidence type="ECO:0000259" key="3">
    <source>
        <dbReference type="Pfam" id="PF12816"/>
    </source>
</evidence>
<dbReference type="GO" id="GO:0030897">
    <property type="term" value="C:HOPS complex"/>
    <property type="evidence" value="ECO:0007669"/>
    <property type="project" value="TreeGrafter"/>
</dbReference>
<dbReference type="PANTHER" id="PTHR12616:SF8">
    <property type="entry name" value="VACUOLAR PROTEIN SORTING-ASSOCIATED PROTEIN 8 HOMOLOG"/>
    <property type="match status" value="1"/>
</dbReference>
<feature type="compositionally biased region" description="Acidic residues" evidence="2">
    <location>
        <begin position="114"/>
        <end position="123"/>
    </location>
</feature>
<reference evidence="5" key="2">
    <citation type="submission" date="2014-06" db="EMBL/GenBank/DDBJ databases">
        <title>The complete genome of Blastobotrys (Arxula) adeninivorans LS3 - a yeast of biotechnological interest.</title>
        <authorList>
            <person name="Kunze G."/>
            <person name="Gaillardin C."/>
            <person name="Czernicka M."/>
            <person name="Durrens P."/>
            <person name="Martin T."/>
            <person name="Boer E."/>
            <person name="Gabaldon T."/>
            <person name="Cruz J."/>
            <person name="Talla E."/>
            <person name="Marck C."/>
            <person name="Goffeau A."/>
            <person name="Barbe V."/>
            <person name="Baret P."/>
            <person name="Baronian K."/>
            <person name="Beier S."/>
            <person name="Bleykasten C."/>
            <person name="Bode R."/>
            <person name="Casaregola S."/>
            <person name="Despons L."/>
            <person name="Fairhead C."/>
            <person name="Giersberg M."/>
            <person name="Gierski P."/>
            <person name="Hahnel U."/>
            <person name="Hartmann A."/>
            <person name="Jankowska D."/>
            <person name="Jubin C."/>
            <person name="Jung P."/>
            <person name="Lafontaine I."/>
            <person name="Leh-Louis V."/>
            <person name="Lemaire M."/>
            <person name="Marcet-Houben M."/>
            <person name="Mascher M."/>
            <person name="Morel G."/>
            <person name="Richard G.-F."/>
            <person name="Riechen J."/>
            <person name="Sacerdot C."/>
            <person name="Sarkar A."/>
            <person name="Savel G."/>
            <person name="Schacherer J."/>
            <person name="Sherman D."/>
            <person name="Straub M.-L."/>
            <person name="Stein N."/>
            <person name="Thierry A."/>
            <person name="Trautwein-Schult A."/>
            <person name="Westhof E."/>
            <person name="Worch S."/>
            <person name="Dujon B."/>
            <person name="Souciet J.-L."/>
            <person name="Wincker P."/>
            <person name="Scholz U."/>
            <person name="Neuveglise N."/>
        </authorList>
    </citation>
    <scope>NUCLEOTIDE SEQUENCE</scope>
    <source>
        <strain evidence="5">LS3</strain>
    </source>
</reference>